<dbReference type="GO" id="GO:0055088">
    <property type="term" value="P:lipid homeostasis"/>
    <property type="evidence" value="ECO:0007669"/>
    <property type="project" value="TreeGrafter"/>
</dbReference>
<dbReference type="Pfam" id="PF01734">
    <property type="entry name" value="Patatin"/>
    <property type="match status" value="1"/>
</dbReference>
<keyword evidence="1" id="KW-0443">Lipid metabolism</keyword>
<dbReference type="PANTHER" id="PTHR12406:SF7">
    <property type="entry name" value="PATATIN-LIKE PHOSPHOLIPASE DOMAIN-CONTAINING PROTEIN 4"/>
    <property type="match status" value="1"/>
</dbReference>
<organism evidence="3">
    <name type="scientific">viral metagenome</name>
    <dbReference type="NCBI Taxonomy" id="1070528"/>
    <lineage>
        <taxon>unclassified sequences</taxon>
        <taxon>metagenomes</taxon>
        <taxon>organismal metagenomes</taxon>
    </lineage>
</organism>
<reference evidence="3" key="1">
    <citation type="journal article" date="2020" name="Nature">
        <title>Giant virus diversity and host interactions through global metagenomics.</title>
        <authorList>
            <person name="Schulz F."/>
            <person name="Roux S."/>
            <person name="Paez-Espino D."/>
            <person name="Jungbluth S."/>
            <person name="Walsh D.A."/>
            <person name="Denef V.J."/>
            <person name="McMahon K.D."/>
            <person name="Konstantinidis K.T."/>
            <person name="Eloe-Fadrosh E.A."/>
            <person name="Kyrpides N.C."/>
            <person name="Woyke T."/>
        </authorList>
    </citation>
    <scope>NUCLEOTIDE SEQUENCE</scope>
    <source>
        <strain evidence="3">GVMAG-M-3300023174-111</strain>
    </source>
</reference>
<dbReference type="GO" id="GO:0016020">
    <property type="term" value="C:membrane"/>
    <property type="evidence" value="ECO:0007669"/>
    <property type="project" value="TreeGrafter"/>
</dbReference>
<dbReference type="GO" id="GO:0005811">
    <property type="term" value="C:lipid droplet"/>
    <property type="evidence" value="ECO:0007669"/>
    <property type="project" value="TreeGrafter"/>
</dbReference>
<feature type="domain" description="PNPLA" evidence="2">
    <location>
        <begin position="78"/>
        <end position="223"/>
    </location>
</feature>
<dbReference type="GO" id="GO:0004806">
    <property type="term" value="F:triacylglycerol lipase activity"/>
    <property type="evidence" value="ECO:0007669"/>
    <property type="project" value="TreeGrafter"/>
</dbReference>
<dbReference type="PANTHER" id="PTHR12406">
    <property type="entry name" value="CALCIUM-INDEPENDENT PHOSPHOLIPASE A2 IPLA2 -RELATED"/>
    <property type="match status" value="1"/>
</dbReference>
<dbReference type="InterPro" id="IPR002641">
    <property type="entry name" value="PNPLA_dom"/>
</dbReference>
<dbReference type="AlphaFoldDB" id="A0A6C0D4B5"/>
<evidence type="ECO:0000313" key="3">
    <source>
        <dbReference type="EMBL" id="QHT11222.1"/>
    </source>
</evidence>
<protein>
    <recommendedName>
        <fullName evidence="2">PNPLA domain-containing protein</fullName>
    </recommendedName>
</protein>
<evidence type="ECO:0000256" key="1">
    <source>
        <dbReference type="ARBA" id="ARBA00023098"/>
    </source>
</evidence>
<dbReference type="InterPro" id="IPR033562">
    <property type="entry name" value="PLPL"/>
</dbReference>
<dbReference type="InterPro" id="IPR016035">
    <property type="entry name" value="Acyl_Trfase/lysoPLipase"/>
</dbReference>
<name>A0A6C0D4B5_9ZZZZ</name>
<sequence>MNIALFIFMVFIGFRNTILSKMPPSIGRAIKQKTHKFIENQYIQTLHNQRIFGETEKESFLKENPFIKDKRIISISPAGLKGFYVTGICKYIKRRYNLNNYIFSGASAGAWNSLLLCYRDDIEEIENRVIDQRIQSAKSIYDLQHSIKYRLLDNFKTEDFDLGRLFIGVTVMNEYSSVNTTIFHGFDNLEDAINCCIASSHIPLVTGGLTNVYRSMLSFDGGFSRYPYLNMSRSHLHITSDIWRKNESMNSHDNPSIYSDFLVNGENLNNEIAKIHTATRNTIRALDYARFLSKGKSIFNELSEEGYIDSNANRAWLDEVFRV</sequence>
<dbReference type="EMBL" id="MN739532">
    <property type="protein sequence ID" value="QHT11222.1"/>
    <property type="molecule type" value="Genomic_DNA"/>
</dbReference>
<accession>A0A6C0D4B5</accession>
<evidence type="ECO:0000259" key="2">
    <source>
        <dbReference type="Pfam" id="PF01734"/>
    </source>
</evidence>
<dbReference type="Gene3D" id="3.40.1090.10">
    <property type="entry name" value="Cytosolic phospholipase A2 catalytic domain"/>
    <property type="match status" value="1"/>
</dbReference>
<dbReference type="SUPFAM" id="SSF52151">
    <property type="entry name" value="FabD/lysophospholipase-like"/>
    <property type="match status" value="1"/>
</dbReference>
<dbReference type="GO" id="GO:0019433">
    <property type="term" value="P:triglyceride catabolic process"/>
    <property type="evidence" value="ECO:0007669"/>
    <property type="project" value="TreeGrafter"/>
</dbReference>
<proteinExistence type="predicted"/>
<dbReference type="GO" id="GO:0005737">
    <property type="term" value="C:cytoplasm"/>
    <property type="evidence" value="ECO:0007669"/>
    <property type="project" value="TreeGrafter"/>
</dbReference>